<reference evidence="3 4" key="1">
    <citation type="submission" date="2020-06" db="EMBL/GenBank/DDBJ databases">
        <authorList>
            <person name="Criscuolo A."/>
        </authorList>
    </citation>
    <scope>NUCLEOTIDE SEQUENCE [LARGE SCALE GENOMIC DNA]</scope>
    <source>
        <strain evidence="3">PXU-55</strain>
    </source>
</reference>
<protein>
    <recommendedName>
        <fullName evidence="5">Intimal thickness related receptor IRP domain-containing protein</fullName>
    </recommendedName>
</protein>
<feature type="transmembrane region" description="Helical" evidence="1">
    <location>
        <begin position="192"/>
        <end position="214"/>
    </location>
</feature>
<organism evidence="3 4">
    <name type="scientific">Flavobacterium panici</name>
    <dbReference type="NCBI Taxonomy" id="2654843"/>
    <lineage>
        <taxon>Bacteria</taxon>
        <taxon>Pseudomonadati</taxon>
        <taxon>Bacteroidota</taxon>
        <taxon>Flavobacteriia</taxon>
        <taxon>Flavobacteriales</taxon>
        <taxon>Flavobacteriaceae</taxon>
        <taxon>Flavobacterium</taxon>
    </lineage>
</organism>
<feature type="chain" id="PRO_5040325268" description="Intimal thickness related receptor IRP domain-containing protein" evidence="2">
    <location>
        <begin position="20"/>
        <end position="317"/>
    </location>
</feature>
<evidence type="ECO:0000256" key="2">
    <source>
        <dbReference type="SAM" id="SignalP"/>
    </source>
</evidence>
<dbReference type="RefSeq" id="WP_180856470.1">
    <property type="nucleotide sequence ID" value="NZ_CAIJDE010000028.1"/>
</dbReference>
<keyword evidence="4" id="KW-1185">Reference proteome</keyword>
<dbReference type="Proteomes" id="UP000533639">
    <property type="component" value="Unassembled WGS sequence"/>
</dbReference>
<dbReference type="AlphaFoldDB" id="A0A9N8P0D2"/>
<dbReference type="EMBL" id="CAIJDE010000028">
    <property type="protein sequence ID" value="CAC9972870.1"/>
    <property type="molecule type" value="Genomic_DNA"/>
</dbReference>
<evidence type="ECO:0008006" key="5">
    <source>
        <dbReference type="Google" id="ProtNLM"/>
    </source>
</evidence>
<proteinExistence type="predicted"/>
<evidence type="ECO:0000256" key="1">
    <source>
        <dbReference type="SAM" id="Phobius"/>
    </source>
</evidence>
<keyword evidence="1" id="KW-1133">Transmembrane helix</keyword>
<name>A0A9N8P0D2_9FLAO</name>
<feature type="signal peptide" evidence="2">
    <location>
        <begin position="1"/>
        <end position="19"/>
    </location>
</feature>
<feature type="transmembrane region" description="Helical" evidence="1">
    <location>
        <begin position="284"/>
        <end position="304"/>
    </location>
</feature>
<gene>
    <name evidence="3" type="ORF">FLAPXU55_00549</name>
</gene>
<feature type="transmembrane region" description="Helical" evidence="1">
    <location>
        <begin position="257"/>
        <end position="277"/>
    </location>
</feature>
<evidence type="ECO:0000313" key="3">
    <source>
        <dbReference type="EMBL" id="CAC9972870.1"/>
    </source>
</evidence>
<accession>A0A9N8P0D2</accession>
<comment type="caution">
    <text evidence="3">The sequence shown here is derived from an EMBL/GenBank/DDBJ whole genome shotgun (WGS) entry which is preliminary data.</text>
</comment>
<keyword evidence="1" id="KW-0472">Membrane</keyword>
<keyword evidence="1" id="KW-0812">Transmembrane</keyword>
<keyword evidence="2" id="KW-0732">Signal</keyword>
<sequence length="317" mass="37079">MKNLLFLVLFLFFFQTSYCDVVPENTHYYGKCVKIINIDEFPDYSFIGYIKQVSGDHSTESYIINSKDCIHKGYKFNMFYIVAAKKSYLLNKNLDNLNWLEDKNVLKANISIGSEGGYTDNDDPMSFLEEQYKIVKLTKTRIILYKCKELFEYSNGEPFSVKEYAYEEQSKSDVYPFKNDDRVIEIYANTKIFHFLLALLVTIFIETLILFLLFKTKYKKLSITNKLLLITGFITSFSTLPYVWFVFPAFITSRFPYIVFSECFAIIIESVIIYKLLKVDYKKAILVSIICNVISFSIGLLINWNSVYDIILNFINS</sequence>
<evidence type="ECO:0000313" key="4">
    <source>
        <dbReference type="Proteomes" id="UP000533639"/>
    </source>
</evidence>
<feature type="transmembrane region" description="Helical" evidence="1">
    <location>
        <begin position="226"/>
        <end position="251"/>
    </location>
</feature>